<dbReference type="PANTHER" id="PTHR46696:SF1">
    <property type="entry name" value="CYTOCHROME P450 YJIB-RELATED"/>
    <property type="match status" value="1"/>
</dbReference>
<evidence type="ECO:0000313" key="2">
    <source>
        <dbReference type="EMBL" id="KKK80601.1"/>
    </source>
</evidence>
<name>A0A0F9B7Y7_9ZZZZ</name>
<feature type="non-terminal residue" evidence="2">
    <location>
        <position position="264"/>
    </location>
</feature>
<evidence type="ECO:0008006" key="3">
    <source>
        <dbReference type="Google" id="ProtNLM"/>
    </source>
</evidence>
<gene>
    <name evidence="2" type="ORF">LCGC14_2821850</name>
</gene>
<reference evidence="2" key="1">
    <citation type="journal article" date="2015" name="Nature">
        <title>Complex archaea that bridge the gap between prokaryotes and eukaryotes.</title>
        <authorList>
            <person name="Spang A."/>
            <person name="Saw J.H."/>
            <person name="Jorgensen S.L."/>
            <person name="Zaremba-Niedzwiedzka K."/>
            <person name="Martijn J."/>
            <person name="Lind A.E."/>
            <person name="van Eijk R."/>
            <person name="Schleper C."/>
            <person name="Guy L."/>
            <person name="Ettema T.J."/>
        </authorList>
    </citation>
    <scope>NUCLEOTIDE SEQUENCE</scope>
</reference>
<dbReference type="GO" id="GO:0005506">
    <property type="term" value="F:iron ion binding"/>
    <property type="evidence" value="ECO:0007669"/>
    <property type="project" value="InterPro"/>
</dbReference>
<proteinExistence type="inferred from homology"/>
<dbReference type="InterPro" id="IPR002397">
    <property type="entry name" value="Cyt_P450_B"/>
</dbReference>
<dbReference type="GO" id="GO:0004497">
    <property type="term" value="F:monooxygenase activity"/>
    <property type="evidence" value="ECO:0007669"/>
    <property type="project" value="InterPro"/>
</dbReference>
<dbReference type="PANTHER" id="PTHR46696">
    <property type="entry name" value="P450, PUTATIVE (EUROFUNG)-RELATED"/>
    <property type="match status" value="1"/>
</dbReference>
<dbReference type="GO" id="GO:0016705">
    <property type="term" value="F:oxidoreductase activity, acting on paired donors, with incorporation or reduction of molecular oxygen"/>
    <property type="evidence" value="ECO:0007669"/>
    <property type="project" value="InterPro"/>
</dbReference>
<dbReference type="EMBL" id="LAZR01053506">
    <property type="protein sequence ID" value="KKK80601.1"/>
    <property type="molecule type" value="Genomic_DNA"/>
</dbReference>
<comment type="similarity">
    <text evidence="1">Belongs to the cytochrome P450 family.</text>
</comment>
<dbReference type="PRINTS" id="PR00359">
    <property type="entry name" value="BP450"/>
</dbReference>
<comment type="caution">
    <text evidence="2">The sequence shown here is derived from an EMBL/GenBank/DDBJ whole genome shotgun (WGS) entry which is preliminary data.</text>
</comment>
<dbReference type="InterPro" id="IPR001128">
    <property type="entry name" value="Cyt_P450"/>
</dbReference>
<dbReference type="Gene3D" id="3.30.43.20">
    <property type="match status" value="1"/>
</dbReference>
<protein>
    <recommendedName>
        <fullName evidence="3">Cytochrome P450</fullName>
    </recommendedName>
</protein>
<organism evidence="2">
    <name type="scientific">marine sediment metagenome</name>
    <dbReference type="NCBI Taxonomy" id="412755"/>
    <lineage>
        <taxon>unclassified sequences</taxon>
        <taxon>metagenomes</taxon>
        <taxon>ecological metagenomes</taxon>
    </lineage>
</organism>
<accession>A0A0F9B7Y7</accession>
<dbReference type="Pfam" id="PF00067">
    <property type="entry name" value="p450"/>
    <property type="match status" value="1"/>
</dbReference>
<dbReference type="AlphaFoldDB" id="A0A0F9B7Y7"/>
<dbReference type="Gene3D" id="1.10.630.10">
    <property type="entry name" value="Cytochrome P450"/>
    <property type="match status" value="1"/>
</dbReference>
<dbReference type="InterPro" id="IPR036396">
    <property type="entry name" value="Cyt_P450_sf"/>
</dbReference>
<evidence type="ECO:0000256" key="1">
    <source>
        <dbReference type="ARBA" id="ARBA00010617"/>
    </source>
</evidence>
<sequence>MDALHYNPFTPEIHANPYPVYSRLRAEDPVHWSPLMEAWILTRYDDVTAVLTDSRFSANRRLARSRFAQEALRREEEFGPLGRSQTMLTSDPPQHTRLRGLVSKAFTPRTVESLRPRIQDIVDNLLDAVRGSGHLDLIRDLAYPLPVIVIAEMLGIHPEHRDQFKRWSDEIVATLDGTFNTPEVLERARKSVSELADYFRGVIEQRRRQPQQDLISGLIAAEEGGHILNEDEMLATARLLLVAGNETTTNLIGNGMLALMRNPA</sequence>
<dbReference type="SUPFAM" id="SSF48264">
    <property type="entry name" value="Cytochrome P450"/>
    <property type="match status" value="1"/>
</dbReference>
<dbReference type="GO" id="GO:0020037">
    <property type="term" value="F:heme binding"/>
    <property type="evidence" value="ECO:0007669"/>
    <property type="project" value="InterPro"/>
</dbReference>